<dbReference type="PROSITE" id="PS51208">
    <property type="entry name" value="AUTOTRANSPORTER"/>
    <property type="match status" value="1"/>
</dbReference>
<evidence type="ECO:0000313" key="8">
    <source>
        <dbReference type="Proteomes" id="UP000221101"/>
    </source>
</evidence>
<accession>A0A2D0LDH2</accession>
<dbReference type="Gene3D" id="3.40.50.1110">
    <property type="entry name" value="SGNH hydrolase"/>
    <property type="match status" value="1"/>
</dbReference>
<dbReference type="InterPro" id="IPR017186">
    <property type="entry name" value="Lipase_autotranspt_EstA"/>
</dbReference>
<reference evidence="7 8" key="1">
    <citation type="journal article" date="2017" name="Nat. Microbiol.">
        <title>Natural product diversity associated with the nematode symbionts Photorhabdus and Xenorhabdus.</title>
        <authorList>
            <person name="Tobias N.J."/>
            <person name="Wolff H."/>
            <person name="Djahanschiri B."/>
            <person name="Grundmann F."/>
            <person name="Kronenwerth M."/>
            <person name="Shi Y.M."/>
            <person name="Simonyi S."/>
            <person name="Grun P."/>
            <person name="Shapiro-Ilan D."/>
            <person name="Pidot S.J."/>
            <person name="Stinear T.P."/>
            <person name="Ebersberger I."/>
            <person name="Bode H.B."/>
        </authorList>
    </citation>
    <scope>NUCLEOTIDE SEQUENCE [LARGE SCALE GENOMIC DNA]</scope>
    <source>
        <strain evidence="7 8">DSM 17907</strain>
    </source>
</reference>
<dbReference type="SMART" id="SM00869">
    <property type="entry name" value="Autotransporter"/>
    <property type="match status" value="1"/>
</dbReference>
<dbReference type="Gene3D" id="2.40.128.130">
    <property type="entry name" value="Autotransporter beta-domain"/>
    <property type="match status" value="1"/>
</dbReference>
<sequence>MKKTTFFVSATTALLVSLITNPSYAYNNMYVFGDSLSDGGNLGRFTTDGEKSELYDEYLAHDLTGKKLLPSNNGGTNYAKGGATANGSGDPFWDYVAGTTQKQLDSYLQAHDGRADPNGVYIHWVGGNDVKDALEEVAKGNKEAAQGIINDSATASASQVNQLIKAGAGLIIVPNVPDVGSTPGIVEKVIEGALKKNQVSSDKIKQILQQVHEAIDKYPTPNAESRDKIIQGVFDKIGQEASPQDPEKAKEISRQLLDAYNNTSKTASQYSDEFNQKEEEQFIDGNILRADVSKLLREVIENPTIYGISNTLGYACSQGRLAAACSSSDPDFDKSQPYLFSDSLHPTPDAHKVIGQYIMSIYNAPFLVMALNHINRTPVTMALSSLDGHLQQLRNNRTAQGKVGVFGGYTGNHNNTFTLGSDYQLTDNLLLGATISRYKAEQDVTSNFNYASTGHVITGYTLWNYYGNGWLSGDIHYSRTNYDNLSRSIQLGQATRRESGSTMGRQWGWRVTAGWNIPVTHYLSTSPIIQYAWDKGRVDGYRETGDNSTSMHFSDQNYHSKIGSVGWRVDTQLGRFNPYASILLNHQFDDESYTLRSAINSTKTSFVQPGEKQARNSVRYTLGVNANLTNDFHAFAAVSHEKNDNESNHDYNFNLGFNVSF</sequence>
<evidence type="ECO:0000256" key="4">
    <source>
        <dbReference type="PIRSR" id="PIRSR037375-1"/>
    </source>
</evidence>
<organism evidence="7 8">
    <name type="scientific">Xenorhabdus kozodoii</name>
    <dbReference type="NCBI Taxonomy" id="351676"/>
    <lineage>
        <taxon>Bacteria</taxon>
        <taxon>Pseudomonadati</taxon>
        <taxon>Pseudomonadota</taxon>
        <taxon>Gammaproteobacteria</taxon>
        <taxon>Enterobacterales</taxon>
        <taxon>Morganellaceae</taxon>
        <taxon>Xenorhabdus</taxon>
    </lineage>
</organism>
<dbReference type="GO" id="GO:0006629">
    <property type="term" value="P:lipid metabolic process"/>
    <property type="evidence" value="ECO:0007669"/>
    <property type="project" value="InterPro"/>
</dbReference>
<dbReference type="InterPro" id="IPR008265">
    <property type="entry name" value="Lipase_GDSL_AS"/>
</dbReference>
<protein>
    <submittedName>
        <fullName evidence="7">Outer membrane esterase</fullName>
    </submittedName>
</protein>
<feature type="active site" description="Nucleophile" evidence="4">
    <location>
        <position position="35"/>
    </location>
</feature>
<feature type="active site" evidence="4">
    <location>
        <position position="342"/>
    </location>
</feature>
<dbReference type="EMBL" id="NJCX01000011">
    <property type="protein sequence ID" value="PHM73467.1"/>
    <property type="molecule type" value="Genomic_DNA"/>
</dbReference>
<keyword evidence="2 5" id="KW-0732">Signal</keyword>
<dbReference type="PANTHER" id="PTHR45648:SF22">
    <property type="entry name" value="GDSL LIPASE_ACYLHYDROLASE FAMILY PROTEIN (AFU_ORTHOLOGUE AFUA_4G14700)"/>
    <property type="match status" value="1"/>
</dbReference>
<dbReference type="PROSITE" id="PS01098">
    <property type="entry name" value="LIPASE_GDSL_SER"/>
    <property type="match status" value="1"/>
</dbReference>
<dbReference type="SUPFAM" id="SSF52266">
    <property type="entry name" value="SGNH hydrolase"/>
    <property type="match status" value="1"/>
</dbReference>
<evidence type="ECO:0000256" key="5">
    <source>
        <dbReference type="SAM" id="SignalP"/>
    </source>
</evidence>
<name>A0A2D0LDH2_9GAMM</name>
<dbReference type="InterPro" id="IPR005546">
    <property type="entry name" value="Autotransporte_beta"/>
</dbReference>
<keyword evidence="3" id="KW-0378">Hydrolase</keyword>
<evidence type="ECO:0000259" key="6">
    <source>
        <dbReference type="PROSITE" id="PS51208"/>
    </source>
</evidence>
<dbReference type="GO" id="GO:0016298">
    <property type="term" value="F:lipase activity"/>
    <property type="evidence" value="ECO:0007669"/>
    <property type="project" value="InterPro"/>
</dbReference>
<gene>
    <name evidence="7" type="ORF">Xkoz_01883</name>
</gene>
<proteinExistence type="inferred from homology"/>
<dbReference type="PIRSF" id="PIRSF037375">
    <property type="entry name" value="Autotrns_EstA"/>
    <property type="match status" value="1"/>
</dbReference>
<evidence type="ECO:0000256" key="3">
    <source>
        <dbReference type="ARBA" id="ARBA00022801"/>
    </source>
</evidence>
<evidence type="ECO:0000313" key="7">
    <source>
        <dbReference type="EMBL" id="PHM73467.1"/>
    </source>
</evidence>
<dbReference type="InterPro" id="IPR001087">
    <property type="entry name" value="GDSL"/>
</dbReference>
<comment type="caution">
    <text evidence="7">The sequence shown here is derived from an EMBL/GenBank/DDBJ whole genome shotgun (WGS) entry which is preliminary data.</text>
</comment>
<feature type="active site" evidence="4">
    <location>
        <position position="345"/>
    </location>
</feature>
<dbReference type="InterPro" id="IPR036514">
    <property type="entry name" value="SGNH_hydro_sf"/>
</dbReference>
<dbReference type="InterPro" id="IPR036709">
    <property type="entry name" value="Autotransporte_beta_dom_sf"/>
</dbReference>
<evidence type="ECO:0000256" key="1">
    <source>
        <dbReference type="ARBA" id="ARBA00008668"/>
    </source>
</evidence>
<feature type="chain" id="PRO_5012203653" evidence="5">
    <location>
        <begin position="26"/>
        <end position="661"/>
    </location>
</feature>
<keyword evidence="8" id="KW-1185">Reference proteome</keyword>
<dbReference type="InterPro" id="IPR051058">
    <property type="entry name" value="GDSL_Est/Lipase"/>
</dbReference>
<dbReference type="CDD" id="cd01847">
    <property type="entry name" value="Triacylglycerol_lipase_like"/>
    <property type="match status" value="1"/>
</dbReference>
<dbReference type="OrthoDB" id="5292073at2"/>
<feature type="domain" description="Autotransporter" evidence="6">
    <location>
        <begin position="398"/>
        <end position="661"/>
    </location>
</feature>
<dbReference type="Pfam" id="PF03797">
    <property type="entry name" value="Autotransporter"/>
    <property type="match status" value="1"/>
</dbReference>
<dbReference type="AlphaFoldDB" id="A0A2D0LDH2"/>
<dbReference type="RefSeq" id="WP_099141905.1">
    <property type="nucleotide sequence ID" value="NZ_CAWNOR010000013.1"/>
</dbReference>
<dbReference type="PANTHER" id="PTHR45648">
    <property type="entry name" value="GDSL LIPASE/ACYLHYDROLASE FAMILY PROTEIN (AFU_ORTHOLOGUE AFUA_4G14700)"/>
    <property type="match status" value="1"/>
</dbReference>
<feature type="signal peptide" evidence="5">
    <location>
        <begin position="1"/>
        <end position="25"/>
    </location>
</feature>
<dbReference type="Pfam" id="PF00657">
    <property type="entry name" value="Lipase_GDSL"/>
    <property type="match status" value="1"/>
</dbReference>
<comment type="similarity">
    <text evidence="1">Belongs to the 'GDSL' lipolytic enzyme family.</text>
</comment>
<dbReference type="Proteomes" id="UP000221101">
    <property type="component" value="Unassembled WGS sequence"/>
</dbReference>
<dbReference type="SUPFAM" id="SSF103515">
    <property type="entry name" value="Autotransporter"/>
    <property type="match status" value="1"/>
</dbReference>
<evidence type="ECO:0000256" key="2">
    <source>
        <dbReference type="ARBA" id="ARBA00022729"/>
    </source>
</evidence>